<dbReference type="KEGG" id="spq:SPAB_01002"/>
<dbReference type="AlphaFoldDB" id="A0A6C6YZI6"/>
<reference evidence="2 3" key="1">
    <citation type="submission" date="2007-11" db="EMBL/GenBank/DDBJ databases">
        <authorList>
            <consortium name="The Salmonella enterica serovar Paratyphi B Genome Sequencing Project"/>
            <person name="McClelland M."/>
            <person name="Sanderson E.K."/>
            <person name="Porwollik S."/>
            <person name="Spieth J."/>
            <person name="Clifton W.S."/>
            <person name="Fulton R."/>
            <person name="Cordes M."/>
            <person name="Wollam A."/>
            <person name="Shah N."/>
            <person name="Pepin K."/>
            <person name="Bhonagiri V."/>
            <person name="Nash W."/>
            <person name="Johnson M."/>
            <person name="Thiruvilangam P."/>
            <person name="Wilson R."/>
        </authorList>
    </citation>
    <scope>NUCLEOTIDE SEQUENCE [LARGE SCALE GENOMIC DNA]</scope>
    <source>
        <strain evidence="3">ATCC BAA-1250 / SPB7</strain>
    </source>
</reference>
<keyword evidence="1" id="KW-0472">Membrane</keyword>
<name>A0A6C6YZI6_SALPB</name>
<keyword evidence="1" id="KW-0812">Transmembrane</keyword>
<organism evidence="2 3">
    <name type="scientific">Salmonella paratyphi B (strain ATCC BAA-1250 / SPB7)</name>
    <dbReference type="NCBI Taxonomy" id="1016998"/>
    <lineage>
        <taxon>Bacteria</taxon>
        <taxon>Pseudomonadati</taxon>
        <taxon>Pseudomonadota</taxon>
        <taxon>Gammaproteobacteria</taxon>
        <taxon>Enterobacterales</taxon>
        <taxon>Enterobacteriaceae</taxon>
        <taxon>Salmonella</taxon>
    </lineage>
</organism>
<dbReference type="InterPro" id="IPR005587">
    <property type="entry name" value="UPF0304_YfbU"/>
</dbReference>
<evidence type="ECO:0000313" key="3">
    <source>
        <dbReference type="Proteomes" id="UP000008556"/>
    </source>
</evidence>
<dbReference type="EMBL" id="CP000886">
    <property type="protein sequence ID" value="ABX66424.1"/>
    <property type="molecule type" value="Genomic_DNA"/>
</dbReference>
<dbReference type="Pfam" id="PF03887">
    <property type="entry name" value="YfbU"/>
    <property type="match status" value="1"/>
</dbReference>
<sequence>MQCSPVRFCHFNPQFLEIFMIACIFSNAVTMVYQFKEFRMKYSQQEKLQIQMLCDIHRALKIKNSFDPDFIDEAVSTDSYWALRWKYPSLDDGEEDPEEVQLFVDTFDMYEILQYTYNHFSDEDKADVAESIPHFNGEASLAFPGFDGNNETNYLTIGGMLKRMGRFSGKEELTKNSHMPSVEIYRRMLEVFLPARAKNWIHDVGITKQDFIDTLNARVHPENR</sequence>
<feature type="transmembrane region" description="Helical" evidence="1">
    <location>
        <begin position="15"/>
        <end position="35"/>
    </location>
</feature>
<evidence type="ECO:0000313" key="2">
    <source>
        <dbReference type="EMBL" id="ABX66424.1"/>
    </source>
</evidence>
<dbReference type="Gene3D" id="1.10.3190.10">
    <property type="entry name" value="yfbu gene product, domain 2"/>
    <property type="match status" value="1"/>
</dbReference>
<protein>
    <recommendedName>
        <fullName evidence="4">YfbU</fullName>
    </recommendedName>
</protein>
<proteinExistence type="predicted"/>
<dbReference type="Proteomes" id="UP000008556">
    <property type="component" value="Chromosome"/>
</dbReference>
<keyword evidence="1" id="KW-1133">Transmembrane helix</keyword>
<evidence type="ECO:0008006" key="4">
    <source>
        <dbReference type="Google" id="ProtNLM"/>
    </source>
</evidence>
<gene>
    <name evidence="2" type="ordered locus">SPAB_01002</name>
</gene>
<accession>A0A6C6YZI6</accession>
<dbReference type="SUPFAM" id="SSF116960">
    <property type="entry name" value="YfbU-like"/>
    <property type="match status" value="1"/>
</dbReference>
<evidence type="ECO:0000256" key="1">
    <source>
        <dbReference type="SAM" id="Phobius"/>
    </source>
</evidence>
<dbReference type="InterPro" id="IPR023146">
    <property type="entry name" value="YfbU_alpha-helical_sf"/>
</dbReference>